<dbReference type="AlphaFoldDB" id="A0A810PQG3"/>
<protein>
    <submittedName>
        <fullName evidence="2">Uncharacterized protein</fullName>
    </submittedName>
</protein>
<evidence type="ECO:0000256" key="1">
    <source>
        <dbReference type="SAM" id="MobiDB-lite"/>
    </source>
</evidence>
<keyword evidence="3" id="KW-1185">Reference proteome</keyword>
<organism evidence="2 3">
    <name type="scientific">Vescimonas fastidiosa</name>
    <dbReference type="NCBI Taxonomy" id="2714353"/>
    <lineage>
        <taxon>Bacteria</taxon>
        <taxon>Bacillati</taxon>
        <taxon>Bacillota</taxon>
        <taxon>Clostridia</taxon>
        <taxon>Eubacteriales</taxon>
        <taxon>Oscillospiraceae</taxon>
        <taxon>Vescimonas</taxon>
    </lineage>
</organism>
<name>A0A810PQG3_9FIRM</name>
<feature type="compositionally biased region" description="Polar residues" evidence="1">
    <location>
        <begin position="8"/>
        <end position="20"/>
    </location>
</feature>
<feature type="compositionally biased region" description="Pro residues" evidence="1">
    <location>
        <begin position="21"/>
        <end position="50"/>
    </location>
</feature>
<proteinExistence type="predicted"/>
<gene>
    <name evidence="2" type="ORF">MM35RIKEN_04520</name>
</gene>
<dbReference type="Proteomes" id="UP000681343">
    <property type="component" value="Chromosome"/>
</dbReference>
<dbReference type="EMBL" id="AP023415">
    <property type="protein sequence ID" value="BCK78260.1"/>
    <property type="molecule type" value="Genomic_DNA"/>
</dbReference>
<reference evidence="2" key="1">
    <citation type="submission" date="2020-09" db="EMBL/GenBank/DDBJ databases">
        <title>New species isolated from human feces.</title>
        <authorList>
            <person name="Kitahara M."/>
            <person name="Shigeno Y."/>
            <person name="Shime M."/>
            <person name="Matsumoto Y."/>
            <person name="Nakamura S."/>
            <person name="Motooka D."/>
            <person name="Fukuoka S."/>
            <person name="Nishikawa H."/>
            <person name="Benno Y."/>
        </authorList>
    </citation>
    <scope>NUCLEOTIDE SEQUENCE</scope>
    <source>
        <strain evidence="2">MM35</strain>
    </source>
</reference>
<sequence>MYNRYTRNDTGVYTRISQNDTPPPGGGPKPGGPPPGPQPPPEPKPPSGPPHRPERDILNRLLEKLHLGDLDSGDLLVLLLLFLLFREKADEELLIALGLLLIL</sequence>
<accession>A0A810PQG3</accession>
<evidence type="ECO:0000313" key="2">
    <source>
        <dbReference type="EMBL" id="BCK78260.1"/>
    </source>
</evidence>
<dbReference type="KEGG" id="vfa:MM35RIKEN_04520"/>
<dbReference type="RefSeq" id="WP_212818902.1">
    <property type="nucleotide sequence ID" value="NZ_AP023415.1"/>
</dbReference>
<evidence type="ECO:0000313" key="3">
    <source>
        <dbReference type="Proteomes" id="UP000681343"/>
    </source>
</evidence>
<feature type="region of interest" description="Disordered" evidence="1">
    <location>
        <begin position="1"/>
        <end position="54"/>
    </location>
</feature>